<proteinExistence type="predicted"/>
<dbReference type="Proteomes" id="UP001623348">
    <property type="component" value="Unassembled WGS sequence"/>
</dbReference>
<comment type="caution">
    <text evidence="2">The sequence shown here is derived from an EMBL/GenBank/DDBJ whole genome shotgun (WGS) entry which is preliminary data.</text>
</comment>
<feature type="compositionally biased region" description="Polar residues" evidence="1">
    <location>
        <begin position="73"/>
        <end position="82"/>
    </location>
</feature>
<protein>
    <submittedName>
        <fullName evidence="2">Mitochondrial enolase superfamily member 1</fullName>
    </submittedName>
</protein>
<evidence type="ECO:0000313" key="3">
    <source>
        <dbReference type="Proteomes" id="UP001623348"/>
    </source>
</evidence>
<keyword evidence="3" id="KW-1185">Reference proteome</keyword>
<dbReference type="EMBL" id="BAAFJT010000149">
    <property type="protein sequence ID" value="GAB0206869.1"/>
    <property type="molecule type" value="Genomic_DNA"/>
</dbReference>
<dbReference type="PANTHER" id="PTHR33395:SF22">
    <property type="entry name" value="REVERSE TRANSCRIPTASE DOMAIN-CONTAINING PROTEIN"/>
    <property type="match status" value="1"/>
</dbReference>
<reference evidence="2 3" key="1">
    <citation type="submission" date="2024-06" db="EMBL/GenBank/DDBJ databases">
        <title>The draft genome of Grus japonensis, version 3.</title>
        <authorList>
            <person name="Nabeshima K."/>
            <person name="Suzuki S."/>
            <person name="Onuma M."/>
        </authorList>
    </citation>
    <scope>NUCLEOTIDE SEQUENCE [LARGE SCALE GENOMIC DNA]</scope>
    <source>
        <strain evidence="2 3">451A</strain>
    </source>
</reference>
<dbReference type="PANTHER" id="PTHR33395">
    <property type="entry name" value="TRANSCRIPTASE, PUTATIVE-RELATED-RELATED"/>
    <property type="match status" value="1"/>
</dbReference>
<evidence type="ECO:0000313" key="2">
    <source>
        <dbReference type="EMBL" id="GAB0206869.1"/>
    </source>
</evidence>
<dbReference type="AlphaFoldDB" id="A0ABC9YB55"/>
<name>A0ABC9YB55_GRUJA</name>
<accession>A0ABC9YB55</accession>
<feature type="region of interest" description="Disordered" evidence="1">
    <location>
        <begin position="73"/>
        <end position="92"/>
    </location>
</feature>
<evidence type="ECO:0000256" key="1">
    <source>
        <dbReference type="SAM" id="MobiDB-lite"/>
    </source>
</evidence>
<organism evidence="2 3">
    <name type="scientific">Grus japonensis</name>
    <name type="common">Japanese crane</name>
    <name type="synonym">Red-crowned crane</name>
    <dbReference type="NCBI Taxonomy" id="30415"/>
    <lineage>
        <taxon>Eukaryota</taxon>
        <taxon>Metazoa</taxon>
        <taxon>Chordata</taxon>
        <taxon>Craniata</taxon>
        <taxon>Vertebrata</taxon>
        <taxon>Euteleostomi</taxon>
        <taxon>Archelosauria</taxon>
        <taxon>Archosauria</taxon>
        <taxon>Dinosauria</taxon>
        <taxon>Saurischia</taxon>
        <taxon>Theropoda</taxon>
        <taxon>Coelurosauria</taxon>
        <taxon>Aves</taxon>
        <taxon>Neognathae</taxon>
        <taxon>Neoaves</taxon>
        <taxon>Gruiformes</taxon>
        <taxon>Gruidae</taxon>
        <taxon>Grus</taxon>
    </lineage>
</organism>
<sequence length="122" mass="13803">MQRHVRKGKAQMELNLARDVKDNKKGFYKYISDKRKARENVGLLLNGAGALVTQDMEKSEVLNAAFASVYSSKTGLQESQVPETKAKGWSKEDLPLVEEDQIREYLSKLDIHKSMGPDEIHP</sequence>
<gene>
    <name evidence="2" type="ORF">GRJ2_003152500</name>
</gene>